<organism evidence="2 4">
    <name type="scientific">Adineta steineri</name>
    <dbReference type="NCBI Taxonomy" id="433720"/>
    <lineage>
        <taxon>Eukaryota</taxon>
        <taxon>Metazoa</taxon>
        <taxon>Spiralia</taxon>
        <taxon>Gnathifera</taxon>
        <taxon>Rotifera</taxon>
        <taxon>Eurotatoria</taxon>
        <taxon>Bdelloidea</taxon>
        <taxon>Adinetida</taxon>
        <taxon>Adinetidae</taxon>
        <taxon>Adineta</taxon>
    </lineage>
</organism>
<dbReference type="AlphaFoldDB" id="A0A815TCU8"/>
<keyword evidence="1" id="KW-0472">Membrane</keyword>
<sequence>MLVRISPVRGLIILVLFATTTYFIFSRWLSSSNLSYETDQVIVHSSSPPLQNEQSLHSQSKFTDMPMHNEIDQLQFYPLRILPSELSQPAVKRDYITKPLSYNDKSFRESSAPILWLDKYGDVRWNKAAENGMINYLTQKQFPNLDKIGNWSVTKNEVLNLCRKQSIFILHQHWSGFFSRVLCFIAQFGQTLYSPRIAVFRGTRFSVERGQQDDFLGLGIKRYFLPMSICTAYENHPDMSDLTKLIQSDIEVQQITRTSDLLEYGSNKVDRPLISNEFWKMDYHHVPIRKWLFDRKKPRVSYESPVEILSDHSDEHIYGYNNEKNVSIGDWINTNKPDAFSSDLVNKNLTKLTWQDYVFGSFLRYMFVVYFYSQNAPRIEISTKILTQHWSSYLIDKYSVPRDKNVFDKLAGLYIRRGDKSVEDSFWAKHQRWRNLSFYVKGIIDEEERQNKKFDYIFVMTDDASVMSSLQDYADPRSTGKDESYARENLRGRDILYNVLAPQKCFDPFQRIGFDQFLVSMRFLIQNSAFTIGHTDSNVFRFFREVVYAQRQHQSGVQSYTYVRNAPDSFANIPQTATKTTTETVAKNKP</sequence>
<evidence type="ECO:0000313" key="4">
    <source>
        <dbReference type="Proteomes" id="UP000663891"/>
    </source>
</evidence>
<dbReference type="EMBL" id="CAJNON010002165">
    <property type="protein sequence ID" value="CAF1502035.1"/>
    <property type="molecule type" value="Genomic_DNA"/>
</dbReference>
<keyword evidence="1" id="KW-0812">Transmembrane</keyword>
<proteinExistence type="predicted"/>
<dbReference type="Proteomes" id="UP000663891">
    <property type="component" value="Unassembled WGS sequence"/>
</dbReference>
<evidence type="ECO:0000313" key="2">
    <source>
        <dbReference type="EMBL" id="CAF1502035.1"/>
    </source>
</evidence>
<evidence type="ECO:0000313" key="3">
    <source>
        <dbReference type="EMBL" id="CAF4105154.1"/>
    </source>
</evidence>
<reference evidence="2" key="1">
    <citation type="submission" date="2021-02" db="EMBL/GenBank/DDBJ databases">
        <authorList>
            <person name="Nowell W R."/>
        </authorList>
    </citation>
    <scope>NUCLEOTIDE SEQUENCE</scope>
</reference>
<gene>
    <name evidence="3" type="ORF">OKA104_LOCUS35895</name>
    <name evidence="2" type="ORF">VCS650_LOCUS42296</name>
</gene>
<protein>
    <submittedName>
        <fullName evidence="2">Uncharacterized protein</fullName>
    </submittedName>
</protein>
<feature type="transmembrane region" description="Helical" evidence="1">
    <location>
        <begin position="12"/>
        <end position="30"/>
    </location>
</feature>
<comment type="caution">
    <text evidence="2">The sequence shown here is derived from an EMBL/GenBank/DDBJ whole genome shotgun (WGS) entry which is preliminary data.</text>
</comment>
<dbReference type="EMBL" id="CAJOAY010005369">
    <property type="protein sequence ID" value="CAF4105154.1"/>
    <property type="molecule type" value="Genomic_DNA"/>
</dbReference>
<dbReference type="Gene3D" id="3.40.50.11350">
    <property type="match status" value="1"/>
</dbReference>
<evidence type="ECO:0000256" key="1">
    <source>
        <dbReference type="SAM" id="Phobius"/>
    </source>
</evidence>
<dbReference type="Proteomes" id="UP000663881">
    <property type="component" value="Unassembled WGS sequence"/>
</dbReference>
<keyword evidence="1" id="KW-1133">Transmembrane helix</keyword>
<name>A0A815TCU8_9BILA</name>
<dbReference type="OrthoDB" id="10032784at2759"/>
<accession>A0A815TCU8</accession>